<gene>
    <name evidence="11" type="ORF">PPROV_001079100</name>
</gene>
<comment type="similarity">
    <text evidence="2">Belongs to the ARR-like family.</text>
</comment>
<dbReference type="OrthoDB" id="10262808at2759"/>
<dbReference type="InterPro" id="IPR001789">
    <property type="entry name" value="Sig_transdc_resp-reg_receiver"/>
</dbReference>
<evidence type="ECO:0000256" key="6">
    <source>
        <dbReference type="PROSITE-ProRule" id="PRU00169"/>
    </source>
</evidence>
<dbReference type="InterPro" id="IPR045279">
    <property type="entry name" value="ARR-like"/>
</dbReference>
<dbReference type="Proteomes" id="UP000660262">
    <property type="component" value="Unassembled WGS sequence"/>
</dbReference>
<dbReference type="Pfam" id="PF06203">
    <property type="entry name" value="CCT"/>
    <property type="match status" value="1"/>
</dbReference>
<evidence type="ECO:0000313" key="12">
    <source>
        <dbReference type="Proteomes" id="UP000660262"/>
    </source>
</evidence>
<evidence type="ECO:0000256" key="2">
    <source>
        <dbReference type="ARBA" id="ARBA00010330"/>
    </source>
</evidence>
<feature type="domain" description="CCT" evidence="10">
    <location>
        <begin position="549"/>
        <end position="591"/>
    </location>
</feature>
<feature type="compositionally biased region" description="Acidic residues" evidence="8">
    <location>
        <begin position="77"/>
        <end position="101"/>
    </location>
</feature>
<feature type="region of interest" description="Disordered" evidence="8">
    <location>
        <begin position="291"/>
        <end position="349"/>
    </location>
</feature>
<feature type="compositionally biased region" description="Low complexity" evidence="8">
    <location>
        <begin position="328"/>
        <end position="340"/>
    </location>
</feature>
<feature type="compositionally biased region" description="Polar residues" evidence="8">
    <location>
        <begin position="1"/>
        <end position="13"/>
    </location>
</feature>
<feature type="region of interest" description="Disordered" evidence="8">
    <location>
        <begin position="362"/>
        <end position="438"/>
    </location>
</feature>
<evidence type="ECO:0000259" key="10">
    <source>
        <dbReference type="PROSITE" id="PS51017"/>
    </source>
</evidence>
<organism evidence="11 12">
    <name type="scientific">Pycnococcus provasolii</name>
    <dbReference type="NCBI Taxonomy" id="41880"/>
    <lineage>
        <taxon>Eukaryota</taxon>
        <taxon>Viridiplantae</taxon>
        <taxon>Chlorophyta</taxon>
        <taxon>Pseudoscourfieldiophyceae</taxon>
        <taxon>Pseudoscourfieldiales</taxon>
        <taxon>Pycnococcaceae</taxon>
        <taxon>Pycnococcus</taxon>
    </lineage>
</organism>
<evidence type="ECO:0000256" key="5">
    <source>
        <dbReference type="ARBA" id="ARBA00023242"/>
    </source>
</evidence>
<evidence type="ECO:0008006" key="13">
    <source>
        <dbReference type="Google" id="ProtNLM"/>
    </source>
</evidence>
<dbReference type="Gene3D" id="3.40.50.2300">
    <property type="match status" value="1"/>
</dbReference>
<evidence type="ECO:0000256" key="8">
    <source>
        <dbReference type="SAM" id="MobiDB-lite"/>
    </source>
</evidence>
<dbReference type="GO" id="GO:0009736">
    <property type="term" value="P:cytokinin-activated signaling pathway"/>
    <property type="evidence" value="ECO:0007669"/>
    <property type="project" value="InterPro"/>
</dbReference>
<feature type="compositionally biased region" description="Acidic residues" evidence="8">
    <location>
        <begin position="108"/>
        <end position="119"/>
    </location>
</feature>
<comment type="caution">
    <text evidence="11">The sequence shown here is derived from an EMBL/GenBank/DDBJ whole genome shotgun (WGS) entry which is preliminary data.</text>
</comment>
<evidence type="ECO:0000313" key="11">
    <source>
        <dbReference type="EMBL" id="GHP12064.1"/>
    </source>
</evidence>
<sequence>MATNNTAQVQSGVRASARVALKAARSSRENLLSAVDGNDNNPNPPSASGGGSGRNKNHNNNTNNNKQQRSDPGSFSADEEDDDADDGDDLEEDMDEDEDDDDHHLQEDLDEEPFSDPDMEDRRMRSAKTTQSTAKSQSKQLLDNSKKMRVLLAEDEPTTRMIVTKLLEACEYEVVSVENGRDALAMLRTSRFDLVLSDVLMPEVSGVDLLQELKNQPSTAVGGDHNHDDDNKNNKKQPAHSSTWRQVPVIVMSSQESKDTVMQCFKLGAADFLVKPVRKNELKNLWQHVWRQTRHSEQHREREDDGADGSREVVHAVGDKNDHRKKGAAAAVAGAAAPPASTSGEDGSNTAAATVMTAPVDELMPANNKKKILRTSSKGGKPSKGALDGSRTPSAGNSTDSTAELLLSMSADRKRKRGKAPAAEEPEQGEEQPAHDDDHMDAEAVHYALPLALRQIIEGTINSNKGFAHGLSRSRTQSAFSVFNAFVPPTLPMLNASHAGNDAGAMNGAVSAFNAPFAAALSSFGQHDADGAVVGVVPHAWTKERETRRRAAVTKYLEKRKNRTYTKTVRYESRKRLAETRPRIRGQFVKASDLAALKEAEKMGWKFEDGKWRKVDTPPDGEQVAS</sequence>
<feature type="region of interest" description="Disordered" evidence="8">
    <location>
        <begin position="217"/>
        <end position="245"/>
    </location>
</feature>
<dbReference type="PROSITE" id="PS51017">
    <property type="entry name" value="CCT"/>
    <property type="match status" value="1"/>
</dbReference>
<comment type="subcellular location">
    <subcellularLocation>
        <location evidence="1 7">Nucleus</location>
    </subcellularLocation>
</comment>
<evidence type="ECO:0000256" key="7">
    <source>
        <dbReference type="PROSITE-ProRule" id="PRU00357"/>
    </source>
</evidence>
<feature type="domain" description="Response regulatory" evidence="9">
    <location>
        <begin position="149"/>
        <end position="290"/>
    </location>
</feature>
<evidence type="ECO:0000256" key="4">
    <source>
        <dbReference type="ARBA" id="ARBA00023108"/>
    </source>
</evidence>
<keyword evidence="12" id="KW-1185">Reference proteome</keyword>
<reference evidence="11" key="1">
    <citation type="submission" date="2020-10" db="EMBL/GenBank/DDBJ databases">
        <title>Unveiling of a novel bifunctional photoreceptor, Dualchrome1, isolated from a cosmopolitan green alga.</title>
        <authorList>
            <person name="Suzuki S."/>
            <person name="Kawachi M."/>
        </authorList>
    </citation>
    <scope>NUCLEOTIDE SEQUENCE</scope>
    <source>
        <strain evidence="11">NIES 2893</strain>
    </source>
</reference>
<name>A0A830HY95_9CHLO</name>
<feature type="region of interest" description="Disordered" evidence="8">
    <location>
        <begin position="1"/>
        <end position="142"/>
    </location>
</feature>
<accession>A0A830HY95</accession>
<feature type="modified residue" description="4-aspartylphosphate" evidence="6">
    <location>
        <position position="198"/>
    </location>
</feature>
<feature type="compositionally biased region" description="Basic and acidic residues" evidence="8">
    <location>
        <begin position="294"/>
        <end position="322"/>
    </location>
</feature>
<keyword evidence="4" id="KW-0090">Biological rhythms</keyword>
<dbReference type="PANTHER" id="PTHR43874">
    <property type="entry name" value="TWO-COMPONENT RESPONSE REGULATOR"/>
    <property type="match status" value="1"/>
</dbReference>
<feature type="compositionally biased region" description="Polar residues" evidence="8">
    <location>
        <begin position="127"/>
        <end position="142"/>
    </location>
</feature>
<feature type="compositionally biased region" description="Basic and acidic residues" evidence="8">
    <location>
        <begin position="224"/>
        <end position="233"/>
    </location>
</feature>
<dbReference type="GO" id="GO:0005634">
    <property type="term" value="C:nucleus"/>
    <property type="evidence" value="ECO:0007669"/>
    <property type="project" value="UniProtKB-SubCell"/>
</dbReference>
<dbReference type="InterPro" id="IPR010402">
    <property type="entry name" value="CCT_domain"/>
</dbReference>
<dbReference type="Pfam" id="PF00072">
    <property type="entry name" value="Response_reg"/>
    <property type="match status" value="1"/>
</dbReference>
<dbReference type="PANTHER" id="PTHR43874:SF125">
    <property type="entry name" value="TWO-COMPONENT RESPONSE REGULATOR-LIKE APRR7"/>
    <property type="match status" value="1"/>
</dbReference>
<dbReference type="InterPro" id="IPR011006">
    <property type="entry name" value="CheY-like_superfamily"/>
</dbReference>
<feature type="compositionally biased region" description="Polar residues" evidence="8">
    <location>
        <begin position="391"/>
        <end position="402"/>
    </location>
</feature>
<evidence type="ECO:0000256" key="1">
    <source>
        <dbReference type="ARBA" id="ARBA00004123"/>
    </source>
</evidence>
<keyword evidence="6" id="KW-0597">Phosphoprotein</keyword>
<protein>
    <recommendedName>
        <fullName evidence="13">CCT domain-containing protein</fullName>
    </recommendedName>
</protein>
<dbReference type="GO" id="GO:0000160">
    <property type="term" value="P:phosphorelay signal transduction system"/>
    <property type="evidence" value="ECO:0007669"/>
    <property type="project" value="UniProtKB-KW"/>
</dbReference>
<evidence type="ECO:0000256" key="3">
    <source>
        <dbReference type="ARBA" id="ARBA00023012"/>
    </source>
</evidence>
<dbReference type="EMBL" id="BNJQ01000038">
    <property type="protein sequence ID" value="GHP12064.1"/>
    <property type="molecule type" value="Genomic_DNA"/>
</dbReference>
<dbReference type="GO" id="GO:0048511">
    <property type="term" value="P:rhythmic process"/>
    <property type="evidence" value="ECO:0007669"/>
    <property type="project" value="UniProtKB-KW"/>
</dbReference>
<dbReference type="SMART" id="SM00448">
    <property type="entry name" value="REC"/>
    <property type="match status" value="1"/>
</dbReference>
<dbReference type="AlphaFoldDB" id="A0A830HY95"/>
<dbReference type="SUPFAM" id="SSF52172">
    <property type="entry name" value="CheY-like"/>
    <property type="match status" value="1"/>
</dbReference>
<dbReference type="PROSITE" id="PS50110">
    <property type="entry name" value="RESPONSE_REGULATORY"/>
    <property type="match status" value="1"/>
</dbReference>
<keyword evidence="3" id="KW-0902">Two-component regulatory system</keyword>
<evidence type="ECO:0000259" key="9">
    <source>
        <dbReference type="PROSITE" id="PS50110"/>
    </source>
</evidence>
<proteinExistence type="inferred from homology"/>
<keyword evidence="5 7" id="KW-0539">Nucleus</keyword>